<dbReference type="RefSeq" id="WP_397609078.1">
    <property type="nucleotide sequence ID" value="NZ_CP032664.1"/>
</dbReference>
<protein>
    <recommendedName>
        <fullName evidence="2">DUF1484 family protein</fullName>
    </recommendedName>
</protein>
<sequence>MATQTSITPAIALVHEANAVIKTLTLSHPAGRDCVESALESLEQVASQIAPTVARDIHIRLIALRNRLHVNQLNNPEA</sequence>
<dbReference type="EMBL" id="CP032664">
    <property type="protein sequence ID" value="QQO83110.1"/>
    <property type="molecule type" value="Genomic_DNA"/>
</dbReference>
<proteinExistence type="predicted"/>
<evidence type="ECO:0008006" key="2">
    <source>
        <dbReference type="Google" id="ProtNLM"/>
    </source>
</evidence>
<name>A0A7T8EB41_9GAMM</name>
<evidence type="ECO:0000313" key="1">
    <source>
        <dbReference type="EMBL" id="QQO83110.1"/>
    </source>
</evidence>
<gene>
    <name evidence="1" type="ORF">D7032_07475</name>
</gene>
<accession>A0A7T8EB41</accession>
<dbReference type="AlphaFoldDB" id="A0A7T8EB41"/>
<organism evidence="1">
    <name type="scientific">Shewanella algae</name>
    <dbReference type="NCBI Taxonomy" id="38313"/>
    <lineage>
        <taxon>Bacteria</taxon>
        <taxon>Pseudomonadati</taxon>
        <taxon>Pseudomonadota</taxon>
        <taxon>Gammaproteobacteria</taxon>
        <taxon>Alteromonadales</taxon>
        <taxon>Shewanellaceae</taxon>
        <taxon>Shewanella</taxon>
    </lineage>
</organism>
<reference evidence="1" key="1">
    <citation type="submission" date="2018-09" db="EMBL/GenBank/DDBJ databases">
        <title>Genome sequencing and analysis.</title>
        <authorList>
            <person name="Huang Y.-T."/>
        </authorList>
    </citation>
    <scope>NUCLEOTIDE SEQUENCE</scope>
    <source>
        <strain evidence="1">HIDE</strain>
    </source>
</reference>